<accession>A0A8X6GUZ2</accession>
<feature type="domain" description="Fork-head" evidence="14">
    <location>
        <begin position="24"/>
        <end position="124"/>
    </location>
</feature>
<dbReference type="Proteomes" id="UP000887116">
    <property type="component" value="Unassembled WGS sequence"/>
</dbReference>
<dbReference type="FunFam" id="1.10.10.10:FF:000032">
    <property type="entry name" value="Forkhead box protein O4"/>
    <property type="match status" value="1"/>
</dbReference>
<dbReference type="InterPro" id="IPR036390">
    <property type="entry name" value="WH_DNA-bd_sf"/>
</dbReference>
<dbReference type="GO" id="GO:0001228">
    <property type="term" value="F:DNA-binding transcription activator activity, RNA polymerase II-specific"/>
    <property type="evidence" value="ECO:0007669"/>
    <property type="project" value="UniProtKB-ARBA"/>
</dbReference>
<dbReference type="GO" id="GO:0005737">
    <property type="term" value="C:cytoplasm"/>
    <property type="evidence" value="ECO:0007669"/>
    <property type="project" value="UniProtKB-SubCell"/>
</dbReference>
<keyword evidence="2" id="KW-0963">Cytoplasm</keyword>
<dbReference type="InterPro" id="IPR001766">
    <property type="entry name" value="Fork_head_dom"/>
</dbReference>
<evidence type="ECO:0000313" key="15">
    <source>
        <dbReference type="EMBL" id="GFR11672.1"/>
    </source>
</evidence>
<evidence type="ECO:0000256" key="1">
    <source>
        <dbReference type="ARBA" id="ARBA00004496"/>
    </source>
</evidence>
<dbReference type="OrthoDB" id="5954824at2759"/>
<keyword evidence="16" id="KW-1185">Reference proteome</keyword>
<comment type="subcellular location">
    <subcellularLocation>
        <location evidence="1">Cytoplasm</location>
    </subcellularLocation>
    <subcellularLocation>
        <location evidence="12">Nucleus</location>
    </subcellularLocation>
</comment>
<evidence type="ECO:0000256" key="13">
    <source>
        <dbReference type="SAM" id="MobiDB-lite"/>
    </source>
</evidence>
<dbReference type="Gene3D" id="1.10.10.10">
    <property type="entry name" value="Winged helix-like DNA-binding domain superfamily/Winged helix DNA-binding domain"/>
    <property type="match status" value="1"/>
</dbReference>
<feature type="region of interest" description="Disordered" evidence="13">
    <location>
        <begin position="861"/>
        <end position="904"/>
    </location>
</feature>
<evidence type="ECO:0000256" key="2">
    <source>
        <dbReference type="ARBA" id="ARBA00022490"/>
    </source>
</evidence>
<keyword evidence="7" id="KW-0804">Transcription</keyword>
<evidence type="ECO:0000259" key="14">
    <source>
        <dbReference type="PROSITE" id="PS50039"/>
    </source>
</evidence>
<evidence type="ECO:0000256" key="4">
    <source>
        <dbReference type="ARBA" id="ARBA00023015"/>
    </source>
</evidence>
<keyword evidence="4" id="KW-0805">Transcription regulation</keyword>
<evidence type="ECO:0000256" key="6">
    <source>
        <dbReference type="ARBA" id="ARBA00023159"/>
    </source>
</evidence>
<dbReference type="Pfam" id="PF00250">
    <property type="entry name" value="Forkhead"/>
    <property type="match status" value="1"/>
</dbReference>
<evidence type="ECO:0000256" key="8">
    <source>
        <dbReference type="ARBA" id="ARBA00023242"/>
    </source>
</evidence>
<dbReference type="PANTHER" id="PTHR45767">
    <property type="entry name" value="FORKHEAD BOX PROTEIN O"/>
    <property type="match status" value="1"/>
</dbReference>
<dbReference type="GO" id="GO:0040015">
    <property type="term" value="P:negative regulation of multicellular organism growth"/>
    <property type="evidence" value="ECO:0007669"/>
    <property type="project" value="UniProtKB-ARBA"/>
</dbReference>
<dbReference type="AlphaFoldDB" id="A0A8X6GUZ2"/>
<dbReference type="GO" id="GO:0043565">
    <property type="term" value="F:sequence-specific DNA binding"/>
    <property type="evidence" value="ECO:0007669"/>
    <property type="project" value="InterPro"/>
</dbReference>
<dbReference type="GO" id="GO:0008286">
    <property type="term" value="P:insulin receptor signaling pathway"/>
    <property type="evidence" value="ECO:0007669"/>
    <property type="project" value="UniProtKB-ARBA"/>
</dbReference>
<keyword evidence="6" id="KW-0010">Activator</keyword>
<feature type="compositionally biased region" description="Basic and acidic residues" evidence="13">
    <location>
        <begin position="877"/>
        <end position="893"/>
    </location>
</feature>
<dbReference type="GO" id="GO:0008340">
    <property type="term" value="P:determination of adult lifespan"/>
    <property type="evidence" value="ECO:0007669"/>
    <property type="project" value="UniProtKB-ARBA"/>
</dbReference>
<keyword evidence="5 12" id="KW-0238">DNA-binding</keyword>
<feature type="region of interest" description="Disordered" evidence="13">
    <location>
        <begin position="1"/>
        <end position="25"/>
    </location>
</feature>
<evidence type="ECO:0000256" key="12">
    <source>
        <dbReference type="PROSITE-ProRule" id="PRU00089"/>
    </source>
</evidence>
<keyword evidence="9" id="KW-0131">Cell cycle</keyword>
<dbReference type="GO" id="GO:0031349">
    <property type="term" value="P:positive regulation of defense response"/>
    <property type="evidence" value="ECO:0007669"/>
    <property type="project" value="UniProtKB-ARBA"/>
</dbReference>
<dbReference type="PROSITE" id="PS00658">
    <property type="entry name" value="FORK_HEAD_2"/>
    <property type="match status" value="1"/>
</dbReference>
<reference evidence="15" key="1">
    <citation type="submission" date="2020-07" db="EMBL/GenBank/DDBJ databases">
        <title>Multicomponent nature underlies the extraordinary mechanical properties of spider dragline silk.</title>
        <authorList>
            <person name="Kono N."/>
            <person name="Nakamura H."/>
            <person name="Mori M."/>
            <person name="Yoshida Y."/>
            <person name="Ohtoshi R."/>
            <person name="Malay A.D."/>
            <person name="Moran D.A.P."/>
            <person name="Tomita M."/>
            <person name="Numata K."/>
            <person name="Arakawa K."/>
        </authorList>
    </citation>
    <scope>NUCLEOTIDE SEQUENCE</scope>
</reference>
<dbReference type="GO" id="GO:0010883">
    <property type="term" value="P:regulation of lipid storage"/>
    <property type="evidence" value="ECO:0007669"/>
    <property type="project" value="UniProtKB-ARBA"/>
</dbReference>
<dbReference type="SMART" id="SM00339">
    <property type="entry name" value="FH"/>
    <property type="match status" value="1"/>
</dbReference>
<dbReference type="EMBL" id="BMAO01036572">
    <property type="protein sequence ID" value="GFR11672.1"/>
    <property type="molecule type" value="Genomic_DNA"/>
</dbReference>
<dbReference type="InterPro" id="IPR030456">
    <property type="entry name" value="TF_fork_head_CS_2"/>
</dbReference>
<evidence type="ECO:0000313" key="16">
    <source>
        <dbReference type="Proteomes" id="UP000887116"/>
    </source>
</evidence>
<gene>
    <name evidence="15" type="primary">foxo1</name>
    <name evidence="15" type="ORF">TNCT_209091</name>
</gene>
<keyword evidence="8 12" id="KW-0539">Nucleus</keyword>
<dbReference type="PROSITE" id="PS50039">
    <property type="entry name" value="FORK_HEAD_3"/>
    <property type="match status" value="1"/>
</dbReference>
<dbReference type="GO" id="GO:0034599">
    <property type="term" value="P:cellular response to oxidative stress"/>
    <property type="evidence" value="ECO:0007669"/>
    <property type="project" value="UniProtKB-ARBA"/>
</dbReference>
<keyword evidence="3" id="KW-0341">Growth regulation</keyword>
<evidence type="ECO:0000256" key="7">
    <source>
        <dbReference type="ARBA" id="ARBA00023163"/>
    </source>
</evidence>
<evidence type="ECO:0000256" key="3">
    <source>
        <dbReference type="ARBA" id="ARBA00022604"/>
    </source>
</evidence>
<feature type="compositionally biased region" description="Basic and acidic residues" evidence="13">
    <location>
        <begin position="1"/>
        <end position="16"/>
    </location>
</feature>
<dbReference type="GO" id="GO:0042594">
    <property type="term" value="P:response to starvation"/>
    <property type="evidence" value="ECO:0007669"/>
    <property type="project" value="UniProtKB-ARBA"/>
</dbReference>
<comment type="caution">
    <text evidence="15">The sequence shown here is derived from an EMBL/GenBank/DDBJ whole genome shotgun (WGS) entry which is preliminary data.</text>
</comment>
<proteinExistence type="predicted"/>
<dbReference type="SUPFAM" id="SSF46785">
    <property type="entry name" value="Winged helix' DNA-binding domain"/>
    <property type="match status" value="1"/>
</dbReference>
<dbReference type="GO" id="GO:0005634">
    <property type="term" value="C:nucleus"/>
    <property type="evidence" value="ECO:0007669"/>
    <property type="project" value="UniProtKB-SubCell"/>
</dbReference>
<comment type="subunit">
    <text evidence="10">Interacts with melt.</text>
</comment>
<dbReference type="GO" id="GO:0009896">
    <property type="term" value="P:positive regulation of catabolic process"/>
    <property type="evidence" value="ECO:0007669"/>
    <property type="project" value="UniProtKB-ARBA"/>
</dbReference>
<dbReference type="GO" id="GO:0050778">
    <property type="term" value="P:positive regulation of immune response"/>
    <property type="evidence" value="ECO:0007669"/>
    <property type="project" value="UniProtKB-ARBA"/>
</dbReference>
<evidence type="ECO:0000256" key="10">
    <source>
        <dbReference type="ARBA" id="ARBA00038846"/>
    </source>
</evidence>
<evidence type="ECO:0000256" key="5">
    <source>
        <dbReference type="ARBA" id="ARBA00023125"/>
    </source>
</evidence>
<sequence length="1040" mass="118252">MMKNPSIREEQNDNPKKLNRKNPWGSRSYADLITQAIETSPEKRLTLSQIYDWMVRNIPFFNDQAESNSSAGWKNSIRHNLSLHKKFLRIRNDGTGKSSWWTVNAAAGSGRTPRRKGPYRRRKSKAIASQHQLENLPSLLKNKRCGLFNNNIPQRSIWGGIPGTHSWNASQYAIESAKGRWQSISSSEGNRANFNHPKPFSTGETLPPFSAVYNDRSWKTNFSHLPSVSPYHSGQLFITQKASLKTDTNSVGSFNSSYRAYLQEKFIFHQTLPNPDRNKMVSTEYYMSPHHLSGSYITTEVGRNKVEIDNGKLTNVNHAQNFAQSSVGEVLPEILPLQECNSADDAMNPFLNRETRNDEFEVILKEFNDLKKCDINSKSNHRSLLNQPALIKLHSDKDSSSVNERKSVSCEELNVNIVDDQSKTFFTNSAIKQERMYSHETEEGHKLPENNSTYNFIFSTNQPRKEHSFSFIDVNKRDNGVIQLSMQNNESPQSSSSFIDEIIQNLDSPHADRIASQNGMDNILDHQQNYHNLRSSTSTENKNMEILHSFESHTSVLYPSSKISSEMELASKSFPQQELLDEINSDSEMLCKNFTADIHLNTQEDESLQSSSILLDEIIQGLNSPIPNRVDLRGGMEKLRKRFKSSSTSDFFNDENGNTERLASPDCQSIKQVSCHIDDTSIITETLSKHSPQPVFIGEVHGNTKINCKTLRSNGFEENSLISKGNSELLNQCKMDIDFSDDVQVTRSAVRNEKEWQIPSSFSKNIKKHKPSLDTESIPKPVLNMIFSSSEDYYKPLELTNTNENSSTYDCDIEIIGNRETENTSQSPNQRLFSTSEIITTPNVHPQHVFALKELSSLTTSGETEVSNKIPPMNDENVNKETLIESTSTRDSEETYGCDRSSYDTENNETTKIYPFPGSSNVFPKFNKNLDIIFDECDNPYMLIENKDPCLLTDSSNSYQEFESNFSSPPFHENTNEDKNNPFSAYNQKESSFAIDDSILEYIEEELSLADQKIFEVLNFIVPDSEIESKDGNLLKNIHY</sequence>
<feature type="region of interest" description="Disordered" evidence="13">
    <location>
        <begin position="962"/>
        <end position="985"/>
    </location>
</feature>
<feature type="DNA-binding region" description="Fork-head" evidence="12">
    <location>
        <begin position="24"/>
        <end position="124"/>
    </location>
</feature>
<name>A0A8X6GUZ2_TRICU</name>
<organism evidence="15 16">
    <name type="scientific">Trichonephila clavata</name>
    <name type="common">Joro spider</name>
    <name type="synonym">Nephila clavata</name>
    <dbReference type="NCBI Taxonomy" id="2740835"/>
    <lineage>
        <taxon>Eukaryota</taxon>
        <taxon>Metazoa</taxon>
        <taxon>Ecdysozoa</taxon>
        <taxon>Arthropoda</taxon>
        <taxon>Chelicerata</taxon>
        <taxon>Arachnida</taxon>
        <taxon>Araneae</taxon>
        <taxon>Araneomorphae</taxon>
        <taxon>Entelegynae</taxon>
        <taxon>Araneoidea</taxon>
        <taxon>Nephilidae</taxon>
        <taxon>Trichonephila</taxon>
    </lineage>
</organism>
<protein>
    <recommendedName>
        <fullName evidence="11">Forkhead box protein O</fullName>
    </recommendedName>
</protein>
<evidence type="ECO:0000256" key="9">
    <source>
        <dbReference type="ARBA" id="ARBA00023306"/>
    </source>
</evidence>
<dbReference type="PRINTS" id="PR00053">
    <property type="entry name" value="FORKHEAD"/>
</dbReference>
<evidence type="ECO:0000256" key="11">
    <source>
        <dbReference type="ARBA" id="ARBA00039893"/>
    </source>
</evidence>
<dbReference type="InterPro" id="IPR036388">
    <property type="entry name" value="WH-like_DNA-bd_sf"/>
</dbReference>